<dbReference type="Proteomes" id="UP000525078">
    <property type="component" value="Unassembled WGS sequence"/>
</dbReference>
<name>A0A7J6EI14_CANSA</name>
<dbReference type="OrthoDB" id="691764at2759"/>
<dbReference type="EMBL" id="JAATIP010000229">
    <property type="protein sequence ID" value="KAF4357994.1"/>
    <property type="molecule type" value="Genomic_DNA"/>
</dbReference>
<dbReference type="EMBL" id="JAATIQ010000002">
    <property type="protein sequence ID" value="KAF4404379.1"/>
    <property type="molecule type" value="Genomic_DNA"/>
</dbReference>
<proteinExistence type="predicted"/>
<dbReference type="PANTHER" id="PTHR34197">
    <property type="entry name" value="OS04G0591300 PROTEIN"/>
    <property type="match status" value="1"/>
</dbReference>
<dbReference type="Proteomes" id="UP000583929">
    <property type="component" value="Unassembled WGS sequence"/>
</dbReference>
<evidence type="ECO:0000313" key="5">
    <source>
        <dbReference type="Proteomes" id="UP000583929"/>
    </source>
</evidence>
<feature type="region of interest" description="Disordered" evidence="1">
    <location>
        <begin position="107"/>
        <end position="127"/>
    </location>
</feature>
<evidence type="ECO:0000313" key="4">
    <source>
        <dbReference type="Proteomes" id="UP000525078"/>
    </source>
</evidence>
<evidence type="ECO:0000313" key="3">
    <source>
        <dbReference type="EMBL" id="KAF4404379.1"/>
    </source>
</evidence>
<evidence type="ECO:0000256" key="1">
    <source>
        <dbReference type="SAM" id="MobiDB-lite"/>
    </source>
</evidence>
<dbReference type="PANTHER" id="PTHR34197:SF2">
    <property type="entry name" value="OS04G0591300 PROTEIN"/>
    <property type="match status" value="1"/>
</dbReference>
<sequence>MAFYTDEDEVWKCSKHPSKRRRSGVCPVCLRERLGSLCPDCANVKPCGCCATTSSSSSSSVDGGSGLGSVGRLSSLIESEPAFRRSRSVAIPFLRSRSRFVGGDSISDLGGDRSELPPSGAGSRGKASSFWSVFRSSKKSRREGHDVDSVKKIELDEDNAALRKTMMMRSRSVAVPVRSVDSGTGEVKSSKNRSWYFPSPIKVFRQSKLSKIVQANSPLYRG</sequence>
<keyword evidence="5" id="KW-1185">Reference proteome</keyword>
<evidence type="ECO:0000313" key="2">
    <source>
        <dbReference type="EMBL" id="KAF4357994.1"/>
    </source>
</evidence>
<dbReference type="OMA" id="EEVWKCA"/>
<accession>A0A803PNH9</accession>
<comment type="caution">
    <text evidence="2">The sequence shown here is derived from an EMBL/GenBank/DDBJ whole genome shotgun (WGS) entry which is preliminary data.</text>
</comment>
<organism evidence="2 4">
    <name type="scientific">Cannabis sativa</name>
    <name type="common">Hemp</name>
    <name type="synonym">Marijuana</name>
    <dbReference type="NCBI Taxonomy" id="3483"/>
    <lineage>
        <taxon>Eukaryota</taxon>
        <taxon>Viridiplantae</taxon>
        <taxon>Streptophyta</taxon>
        <taxon>Embryophyta</taxon>
        <taxon>Tracheophyta</taxon>
        <taxon>Spermatophyta</taxon>
        <taxon>Magnoliopsida</taxon>
        <taxon>eudicotyledons</taxon>
        <taxon>Gunneridae</taxon>
        <taxon>Pentapetalae</taxon>
        <taxon>rosids</taxon>
        <taxon>fabids</taxon>
        <taxon>Rosales</taxon>
        <taxon>Cannabaceae</taxon>
        <taxon>Cannabis</taxon>
    </lineage>
</organism>
<accession>A0A7J6EI14</accession>
<dbReference type="AlphaFoldDB" id="A0A7J6EI14"/>
<gene>
    <name evidence="2" type="ORF">F8388_008502</name>
    <name evidence="3" type="ORF">G4B88_014835</name>
</gene>
<reference evidence="4 5" key="1">
    <citation type="journal article" date="2020" name="bioRxiv">
        <title>Sequence and annotation of 42 cannabis genomes reveals extensive copy number variation in cannabinoid synthesis and pathogen resistance genes.</title>
        <authorList>
            <person name="Mckernan K.J."/>
            <person name="Helbert Y."/>
            <person name="Kane L.T."/>
            <person name="Ebling H."/>
            <person name="Zhang L."/>
            <person name="Liu B."/>
            <person name="Eaton Z."/>
            <person name="Mclaughlin S."/>
            <person name="Kingan S."/>
            <person name="Baybayan P."/>
            <person name="Concepcion G."/>
            <person name="Jordan M."/>
            <person name="Riva A."/>
            <person name="Barbazuk W."/>
            <person name="Harkins T."/>
        </authorList>
    </citation>
    <scope>NUCLEOTIDE SEQUENCE [LARGE SCALE GENOMIC DNA]</scope>
    <source>
        <strain evidence="4 5">cv. Jamaican Lion 4</strain>
        <strain evidence="3">Father</strain>
        <strain evidence="2">Mother</strain>
        <tissue evidence="2">Leaf</tissue>
    </source>
</reference>
<protein>
    <submittedName>
        <fullName evidence="2">Uncharacterized protein</fullName>
    </submittedName>
</protein>